<dbReference type="GO" id="GO:0055085">
    <property type="term" value="P:transmembrane transport"/>
    <property type="evidence" value="ECO:0007669"/>
    <property type="project" value="InterPro"/>
</dbReference>
<proteinExistence type="inferred from homology"/>
<dbReference type="PANTHER" id="PTHR30578">
    <property type="entry name" value="ELECTRON TRANSPORT COMPLEX PROTEIN RNFD"/>
    <property type="match status" value="1"/>
</dbReference>
<feature type="transmembrane region" description="Helical" evidence="10">
    <location>
        <begin position="223"/>
        <end position="243"/>
    </location>
</feature>
<comment type="function">
    <text evidence="10">Part of a membrane-bound complex that couples electron transfer with translocation of ions across the membrane.</text>
</comment>
<gene>
    <name evidence="10" type="primary">rnfD</name>
    <name evidence="11" type="ORF">EDC14_100535</name>
</gene>
<reference evidence="11 12" key="1">
    <citation type="submission" date="2019-03" db="EMBL/GenBank/DDBJ databases">
        <title>Genomic Encyclopedia of Type Strains, Phase IV (KMG-IV): sequencing the most valuable type-strain genomes for metagenomic binning, comparative biology and taxonomic classification.</title>
        <authorList>
            <person name="Goeker M."/>
        </authorList>
    </citation>
    <scope>NUCLEOTIDE SEQUENCE [LARGE SCALE GENOMIC DNA]</scope>
    <source>
        <strain evidence="11 12">LX-B</strain>
    </source>
</reference>
<dbReference type="RefSeq" id="WP_132013332.1">
    <property type="nucleotide sequence ID" value="NZ_SLUN01000005.1"/>
</dbReference>
<evidence type="ECO:0000256" key="7">
    <source>
        <dbReference type="ARBA" id="ARBA00022982"/>
    </source>
</evidence>
<keyword evidence="6 10" id="KW-1278">Translocase</keyword>
<keyword evidence="2 10" id="KW-0597">Phosphoprotein</keyword>
<evidence type="ECO:0000313" key="11">
    <source>
        <dbReference type="EMBL" id="TCL73173.1"/>
    </source>
</evidence>
<dbReference type="OrthoDB" id="9776359at2"/>
<dbReference type="GO" id="GO:0022900">
    <property type="term" value="P:electron transport chain"/>
    <property type="evidence" value="ECO:0007669"/>
    <property type="project" value="UniProtKB-UniRule"/>
</dbReference>
<feature type="transmembrane region" description="Helical" evidence="10">
    <location>
        <begin position="43"/>
        <end position="61"/>
    </location>
</feature>
<evidence type="ECO:0000256" key="2">
    <source>
        <dbReference type="ARBA" id="ARBA00022553"/>
    </source>
</evidence>
<keyword evidence="8 10" id="KW-1133">Transmembrane helix</keyword>
<evidence type="ECO:0000256" key="1">
    <source>
        <dbReference type="ARBA" id="ARBA00022448"/>
    </source>
</evidence>
<comment type="subunit">
    <text evidence="10">The complex is composed of six subunits: RnfA, RnfB, RnfC, RnfD, RnfE and RnfG.</text>
</comment>
<comment type="similarity">
    <text evidence="10">Belongs to the NqrB/RnfD family.</text>
</comment>
<evidence type="ECO:0000256" key="10">
    <source>
        <dbReference type="HAMAP-Rule" id="MF_00462"/>
    </source>
</evidence>
<keyword evidence="5 10" id="KW-0812">Transmembrane</keyword>
<evidence type="ECO:0000256" key="6">
    <source>
        <dbReference type="ARBA" id="ARBA00022967"/>
    </source>
</evidence>
<comment type="cofactor">
    <cofactor evidence="10">
        <name>FMN</name>
        <dbReference type="ChEBI" id="CHEBI:58210"/>
    </cofactor>
</comment>
<comment type="caution">
    <text evidence="11">The sequence shown here is derived from an EMBL/GenBank/DDBJ whole genome shotgun (WGS) entry which is preliminary data.</text>
</comment>
<dbReference type="EC" id="7.-.-.-" evidence="10"/>
<comment type="caution">
    <text evidence="10">Lacks conserved residue(s) required for the propagation of feature annotation.</text>
</comment>
<dbReference type="NCBIfam" id="TIGR01946">
    <property type="entry name" value="rnfD"/>
    <property type="match status" value="1"/>
</dbReference>
<keyword evidence="9 10" id="KW-0472">Membrane</keyword>
<evidence type="ECO:0000256" key="3">
    <source>
        <dbReference type="ARBA" id="ARBA00022630"/>
    </source>
</evidence>
<dbReference type="GO" id="GO:0005886">
    <property type="term" value="C:plasma membrane"/>
    <property type="evidence" value="ECO:0007669"/>
    <property type="project" value="UniProtKB-SubCell"/>
</dbReference>
<keyword evidence="10" id="KW-1003">Cell membrane</keyword>
<keyword evidence="4 10" id="KW-0288">FMN</keyword>
<evidence type="ECO:0000256" key="5">
    <source>
        <dbReference type="ARBA" id="ARBA00022692"/>
    </source>
</evidence>
<dbReference type="EMBL" id="SLUN01000005">
    <property type="protein sequence ID" value="TCL73173.1"/>
    <property type="molecule type" value="Genomic_DNA"/>
</dbReference>
<dbReference type="Proteomes" id="UP000295008">
    <property type="component" value="Unassembled WGS sequence"/>
</dbReference>
<evidence type="ECO:0000256" key="8">
    <source>
        <dbReference type="ARBA" id="ARBA00022989"/>
    </source>
</evidence>
<dbReference type="InterPro" id="IPR004338">
    <property type="entry name" value="NqrB/RnfD"/>
</dbReference>
<keyword evidence="12" id="KW-1185">Reference proteome</keyword>
<evidence type="ECO:0000256" key="9">
    <source>
        <dbReference type="ARBA" id="ARBA00023136"/>
    </source>
</evidence>
<feature type="transmembrane region" description="Helical" evidence="10">
    <location>
        <begin position="20"/>
        <end position="37"/>
    </location>
</feature>
<dbReference type="InterPro" id="IPR011303">
    <property type="entry name" value="RnfD_bac"/>
</dbReference>
<protein>
    <recommendedName>
        <fullName evidence="10">Ion-translocating oxidoreductase complex subunit D</fullName>
        <ecNumber evidence="10">7.-.-.-</ecNumber>
    </recommendedName>
    <alternativeName>
        <fullName evidence="10">Rnf electron transport complex subunit D</fullName>
    </alternativeName>
</protein>
<accession>A0A4R1S1Y7</accession>
<comment type="subcellular location">
    <subcellularLocation>
        <location evidence="10">Cell membrane</location>
        <topology evidence="10">Multi-pass membrane protein</topology>
    </subcellularLocation>
</comment>
<organism evidence="11 12">
    <name type="scientific">Hydrogenispora ethanolica</name>
    <dbReference type="NCBI Taxonomy" id="1082276"/>
    <lineage>
        <taxon>Bacteria</taxon>
        <taxon>Bacillati</taxon>
        <taxon>Bacillota</taxon>
        <taxon>Hydrogenispora</taxon>
    </lineage>
</organism>
<keyword evidence="1 10" id="KW-0813">Transport</keyword>
<evidence type="ECO:0000313" key="12">
    <source>
        <dbReference type="Proteomes" id="UP000295008"/>
    </source>
</evidence>
<dbReference type="HAMAP" id="MF_00462">
    <property type="entry name" value="RsxD_RnfD"/>
    <property type="match status" value="1"/>
</dbReference>
<dbReference type="PANTHER" id="PTHR30578:SF0">
    <property type="entry name" value="ION-TRANSLOCATING OXIDOREDUCTASE COMPLEX SUBUNIT D"/>
    <property type="match status" value="1"/>
</dbReference>
<name>A0A4R1S1Y7_HYDET</name>
<evidence type="ECO:0000256" key="4">
    <source>
        <dbReference type="ARBA" id="ARBA00022643"/>
    </source>
</evidence>
<keyword evidence="7 10" id="KW-0249">Electron transport</keyword>
<dbReference type="AlphaFoldDB" id="A0A4R1S1Y7"/>
<keyword evidence="3 10" id="KW-0285">Flavoprotein</keyword>
<sequence>MKFTLAPSPHLKSPESTASIMRTVFLSLTPAGLWSVWRFGIRAAWVILVAVGSCLAIEYLAQRFVFKTAPRTGDGSAAVTGLLLAYCLPPGIPLWQVPIGAFAAIFITKECFGGIGFNIFNPALIGRAVLLASFPVAMTRWQIDGVTMASPLGLLKEKLAETPPSYLDLFLGNVPGSLGEVSKLLLLLGALFLLYRGIISWEIPVGYIATVFLVSPLFGQDPLYQILAGGLFLGAFFMATDYVTSPLFRKGKLIFAIGCGLLTVLIRNRGAFPEGVCYSILIMNMLTPLIDKYTKPRSFGAAK</sequence>
<dbReference type="Pfam" id="PF03116">
    <property type="entry name" value="NQR2_RnfD_RnfE"/>
    <property type="match status" value="1"/>
</dbReference>